<proteinExistence type="predicted"/>
<evidence type="ECO:0000313" key="2">
    <source>
        <dbReference type="EMBL" id="VTJ68786.1"/>
    </source>
</evidence>
<dbReference type="Proteomes" id="UP000335636">
    <property type="component" value="Unassembled WGS sequence"/>
</dbReference>
<comment type="caution">
    <text evidence="2">The sequence shown here is derived from an EMBL/GenBank/DDBJ whole genome shotgun (WGS) entry which is preliminary data.</text>
</comment>
<feature type="region of interest" description="Disordered" evidence="1">
    <location>
        <begin position="18"/>
        <end position="38"/>
    </location>
</feature>
<protein>
    <submittedName>
        <fullName evidence="2">Uncharacterized protein</fullName>
    </submittedName>
</protein>
<dbReference type="AlphaFoldDB" id="A0A5E4BHW3"/>
<gene>
    <name evidence="2" type="ORF">MONAX_5E002620</name>
</gene>
<evidence type="ECO:0000313" key="3">
    <source>
        <dbReference type="Proteomes" id="UP000335636"/>
    </source>
</evidence>
<feature type="region of interest" description="Disordered" evidence="1">
    <location>
        <begin position="242"/>
        <end position="294"/>
    </location>
</feature>
<accession>A0A5E4BHW3</accession>
<organism evidence="2 3">
    <name type="scientific">Marmota monax</name>
    <name type="common">Woodchuck</name>
    <dbReference type="NCBI Taxonomy" id="9995"/>
    <lineage>
        <taxon>Eukaryota</taxon>
        <taxon>Metazoa</taxon>
        <taxon>Chordata</taxon>
        <taxon>Craniata</taxon>
        <taxon>Vertebrata</taxon>
        <taxon>Euteleostomi</taxon>
        <taxon>Mammalia</taxon>
        <taxon>Eutheria</taxon>
        <taxon>Euarchontoglires</taxon>
        <taxon>Glires</taxon>
        <taxon>Rodentia</taxon>
        <taxon>Sciuromorpha</taxon>
        <taxon>Sciuridae</taxon>
        <taxon>Xerinae</taxon>
        <taxon>Marmotini</taxon>
        <taxon>Marmota</taxon>
    </lineage>
</organism>
<reference evidence="2" key="1">
    <citation type="submission" date="2019-04" db="EMBL/GenBank/DDBJ databases">
        <authorList>
            <person name="Alioto T."/>
            <person name="Alioto T."/>
        </authorList>
    </citation>
    <scope>NUCLEOTIDE SEQUENCE [LARGE SCALE GENOMIC DNA]</scope>
</reference>
<feature type="region of interest" description="Disordered" evidence="1">
    <location>
        <begin position="210"/>
        <end position="229"/>
    </location>
</feature>
<evidence type="ECO:0000256" key="1">
    <source>
        <dbReference type="SAM" id="MobiDB-lite"/>
    </source>
</evidence>
<name>A0A5E4BHW3_MARMO</name>
<keyword evidence="3" id="KW-1185">Reference proteome</keyword>
<dbReference type="EMBL" id="CABDUW010000442">
    <property type="protein sequence ID" value="VTJ68786.1"/>
    <property type="molecule type" value="Genomic_DNA"/>
</dbReference>
<sequence length="385" mass="40522">MLRSGILGAAPPIFLGQGPAGKELEKQDSQPCSDPYSCGSSRWGQTQQRVSATLQPGPHLLHSPEKPNLRWQHVSRGAGSLFGPGIAAIDCFLFAYFIMLARASPEHSSTCAPSISLGPGNTQLSSATGFWLVSWATPKNGVFSWWGGGRGQGIQLHGQRAGGGEQCACWLWPPPGPLIRVRCRARCGAAWRGAARCGCGRRPGAPYAPPAGLQNRLPAGRPHPAAAASRAGVLPTLAVTEKHGDSAAAPRRVAGHPAAQPAALRGRAGPREGEPVPTPDICQSCPSPGRARGIAPRRSRVHGMGSGTLCGCVAWRGAEGAERSWRVMGSAADSITMSGAVGYREPPCFGSGWDLGQQPGAAYSPPPEFNLLFFRMEVEPRWSLR</sequence>